<keyword evidence="2" id="KW-0863">Zinc-finger</keyword>
<dbReference type="Gene3D" id="3.30.40.10">
    <property type="entry name" value="Zinc/RING finger domain, C3HC4 (zinc finger)"/>
    <property type="match status" value="1"/>
</dbReference>
<dbReference type="OrthoDB" id="436852at2759"/>
<feature type="domain" description="BAH" evidence="4">
    <location>
        <begin position="23"/>
        <end position="142"/>
    </location>
</feature>
<dbReference type="PROSITE" id="PS51038">
    <property type="entry name" value="BAH"/>
    <property type="match status" value="1"/>
</dbReference>
<evidence type="ECO:0000313" key="6">
    <source>
        <dbReference type="Proteomes" id="UP000631114"/>
    </source>
</evidence>
<dbReference type="InterPro" id="IPR043151">
    <property type="entry name" value="BAH_sf"/>
</dbReference>
<dbReference type="InterPro" id="IPR013083">
    <property type="entry name" value="Znf_RING/FYVE/PHD"/>
</dbReference>
<dbReference type="Pfam" id="PF04770">
    <property type="entry name" value="ZF-HD_dimer"/>
    <property type="match status" value="1"/>
</dbReference>
<dbReference type="InterPro" id="IPR011011">
    <property type="entry name" value="Znf_FYVE_PHD"/>
</dbReference>
<dbReference type="GO" id="GO:0008270">
    <property type="term" value="F:zinc ion binding"/>
    <property type="evidence" value="ECO:0007669"/>
    <property type="project" value="UniProtKB-KW"/>
</dbReference>
<dbReference type="AlphaFoldDB" id="A0A835I2E5"/>
<protein>
    <recommendedName>
        <fullName evidence="4">BAH domain-containing protein</fullName>
    </recommendedName>
</protein>
<keyword evidence="1" id="KW-0479">Metal-binding</keyword>
<name>A0A835I2E5_9MAGN</name>
<accession>A0A835I2E5</accession>
<dbReference type="Pfam" id="PF01426">
    <property type="entry name" value="BAH"/>
    <property type="match status" value="1"/>
</dbReference>
<evidence type="ECO:0000259" key="4">
    <source>
        <dbReference type="PROSITE" id="PS51038"/>
    </source>
</evidence>
<gene>
    <name evidence="5" type="ORF">IFM89_010895</name>
</gene>
<dbReference type="InterPro" id="IPR006456">
    <property type="entry name" value="ZF_HD_homeobox_Cys/His_dimer"/>
</dbReference>
<reference evidence="5 6" key="1">
    <citation type="submission" date="2020-10" db="EMBL/GenBank/DDBJ databases">
        <title>The Coptis chinensis genome and diversification of protoberbering-type alkaloids.</title>
        <authorList>
            <person name="Wang B."/>
            <person name="Shu S."/>
            <person name="Song C."/>
            <person name="Liu Y."/>
        </authorList>
    </citation>
    <scope>NUCLEOTIDE SEQUENCE [LARGE SCALE GENOMIC DNA]</scope>
    <source>
        <strain evidence="5">HL-2020</strain>
        <tissue evidence="5">Leaf</tissue>
    </source>
</reference>
<evidence type="ECO:0000313" key="5">
    <source>
        <dbReference type="EMBL" id="KAF9608763.1"/>
    </source>
</evidence>
<dbReference type="InterPro" id="IPR019787">
    <property type="entry name" value="Znf_PHD-finger"/>
</dbReference>
<dbReference type="SUPFAM" id="SSF57903">
    <property type="entry name" value="FYVE/PHD zinc finger"/>
    <property type="match status" value="1"/>
</dbReference>
<dbReference type="PANTHER" id="PTHR46364">
    <property type="entry name" value="OS08G0421900 PROTEIN"/>
    <property type="match status" value="1"/>
</dbReference>
<keyword evidence="3" id="KW-0862">Zinc</keyword>
<keyword evidence="6" id="KW-1185">Reference proteome</keyword>
<evidence type="ECO:0000256" key="3">
    <source>
        <dbReference type="ARBA" id="ARBA00022833"/>
    </source>
</evidence>
<dbReference type="Pfam" id="PF00628">
    <property type="entry name" value="PHD"/>
    <property type="match status" value="1"/>
</dbReference>
<dbReference type="EMBL" id="JADFTS010000004">
    <property type="protein sequence ID" value="KAF9608763.1"/>
    <property type="molecule type" value="Genomic_DNA"/>
</dbReference>
<dbReference type="Gene3D" id="2.30.30.490">
    <property type="match status" value="1"/>
</dbReference>
<proteinExistence type="predicted"/>
<dbReference type="Proteomes" id="UP000631114">
    <property type="component" value="Unassembled WGS sequence"/>
</dbReference>
<evidence type="ECO:0000256" key="2">
    <source>
        <dbReference type="ARBA" id="ARBA00022771"/>
    </source>
</evidence>
<evidence type="ECO:0000256" key="1">
    <source>
        <dbReference type="ARBA" id="ARBA00022723"/>
    </source>
</evidence>
<dbReference type="InterPro" id="IPR001025">
    <property type="entry name" value="BAH_dom"/>
</dbReference>
<sequence length="253" mass="29853">MVKKEQPVKKKTTLTSYNIDSGDCIRVGDSVIIRPCKKRAGSRKGRVEGFREDPRNGVQAMIKHYFDPEDAKHGRRSFHGKREVFLSDMTNEVHGDSIECRINLYYLDEYLQLQCADDELEHTDYFYRLYYDYEKRTFKTVSLMGEVTENGELRVYCKCFMPENPDEFWIPCNGCEDWFHPRCIGTTRKEAETPGYKGIQGMPEESCCWQVTDGCYEYIRDDSKPNGMYCEACAFHRNFHHKVWYRKNVKVIK</sequence>
<dbReference type="GO" id="GO:0003682">
    <property type="term" value="F:chromatin binding"/>
    <property type="evidence" value="ECO:0007669"/>
    <property type="project" value="InterPro"/>
</dbReference>
<dbReference type="SMART" id="SM00439">
    <property type="entry name" value="BAH"/>
    <property type="match status" value="1"/>
</dbReference>
<comment type="caution">
    <text evidence="5">The sequence shown here is derived from an EMBL/GenBank/DDBJ whole genome shotgun (WGS) entry which is preliminary data.</text>
</comment>
<organism evidence="5 6">
    <name type="scientific">Coptis chinensis</name>
    <dbReference type="NCBI Taxonomy" id="261450"/>
    <lineage>
        <taxon>Eukaryota</taxon>
        <taxon>Viridiplantae</taxon>
        <taxon>Streptophyta</taxon>
        <taxon>Embryophyta</taxon>
        <taxon>Tracheophyta</taxon>
        <taxon>Spermatophyta</taxon>
        <taxon>Magnoliopsida</taxon>
        <taxon>Ranunculales</taxon>
        <taxon>Ranunculaceae</taxon>
        <taxon>Coptidoideae</taxon>
        <taxon>Coptis</taxon>
    </lineage>
</organism>